<name>A0AAF0QXE0_SOLVR</name>
<proteinExistence type="predicted"/>
<reference evidence="1" key="1">
    <citation type="submission" date="2023-08" db="EMBL/GenBank/DDBJ databases">
        <title>A de novo genome assembly of Solanum verrucosum Schlechtendal, a Mexican diploid species geographically isolated from the other diploid A-genome species in potato relatives.</title>
        <authorList>
            <person name="Hosaka K."/>
        </authorList>
    </citation>
    <scope>NUCLEOTIDE SEQUENCE</scope>
    <source>
        <tissue evidence="1">Young leaves</tissue>
    </source>
</reference>
<protein>
    <recommendedName>
        <fullName evidence="3">RNase H type-1 domain-containing protein</fullName>
    </recommendedName>
</protein>
<evidence type="ECO:0008006" key="3">
    <source>
        <dbReference type="Google" id="ProtNLM"/>
    </source>
</evidence>
<sequence>MSTTISEIVWLLRLLQDLQVKHATHISLSCDNQAAIHITANLVDHERTKQIEIDCQFIRQYVQSKIIMTHHISSQNQLVDILTTAPSHD</sequence>
<evidence type="ECO:0000313" key="1">
    <source>
        <dbReference type="EMBL" id="WMV30500.1"/>
    </source>
</evidence>
<evidence type="ECO:0000313" key="2">
    <source>
        <dbReference type="Proteomes" id="UP001234989"/>
    </source>
</evidence>
<organism evidence="1 2">
    <name type="scientific">Solanum verrucosum</name>
    <dbReference type="NCBI Taxonomy" id="315347"/>
    <lineage>
        <taxon>Eukaryota</taxon>
        <taxon>Viridiplantae</taxon>
        <taxon>Streptophyta</taxon>
        <taxon>Embryophyta</taxon>
        <taxon>Tracheophyta</taxon>
        <taxon>Spermatophyta</taxon>
        <taxon>Magnoliopsida</taxon>
        <taxon>eudicotyledons</taxon>
        <taxon>Gunneridae</taxon>
        <taxon>Pentapetalae</taxon>
        <taxon>asterids</taxon>
        <taxon>lamiids</taxon>
        <taxon>Solanales</taxon>
        <taxon>Solanaceae</taxon>
        <taxon>Solanoideae</taxon>
        <taxon>Solaneae</taxon>
        <taxon>Solanum</taxon>
    </lineage>
</organism>
<gene>
    <name evidence="1" type="ORF">MTR67_023885</name>
</gene>
<dbReference type="PANTHER" id="PTHR11439">
    <property type="entry name" value="GAG-POL-RELATED RETROTRANSPOSON"/>
    <property type="match status" value="1"/>
</dbReference>
<dbReference type="Proteomes" id="UP001234989">
    <property type="component" value="Chromosome 5"/>
</dbReference>
<keyword evidence="2" id="KW-1185">Reference proteome</keyword>
<dbReference type="EMBL" id="CP133616">
    <property type="protein sequence ID" value="WMV30500.1"/>
    <property type="molecule type" value="Genomic_DNA"/>
</dbReference>
<accession>A0AAF0QXE0</accession>
<dbReference type="PANTHER" id="PTHR11439:SF504">
    <property type="entry name" value="REVERSE TRANSCRIPTASE TY1_COPIA-TYPE DOMAIN-CONTAINING PROTEIN"/>
    <property type="match status" value="1"/>
</dbReference>
<dbReference type="CDD" id="cd09272">
    <property type="entry name" value="RNase_HI_RT_Ty1"/>
    <property type="match status" value="1"/>
</dbReference>
<dbReference type="AlphaFoldDB" id="A0AAF0QXE0"/>